<dbReference type="RefSeq" id="XP_026610697.1">
    <property type="nucleotide sequence ID" value="XM_026757209.1"/>
</dbReference>
<evidence type="ECO:0000256" key="1">
    <source>
        <dbReference type="SAM" id="MobiDB-lite"/>
    </source>
</evidence>
<dbReference type="AlphaFoldDB" id="A0A397GB74"/>
<proteinExistence type="predicted"/>
<feature type="region of interest" description="Disordered" evidence="1">
    <location>
        <begin position="1"/>
        <end position="149"/>
    </location>
</feature>
<protein>
    <submittedName>
        <fullName evidence="2">Uncharacterized protein</fullName>
    </submittedName>
</protein>
<keyword evidence="3" id="KW-1185">Reference proteome</keyword>
<organism evidence="2 3">
    <name type="scientific">Aspergillus thermomutatus</name>
    <name type="common">Neosartorya pseudofischeri</name>
    <dbReference type="NCBI Taxonomy" id="41047"/>
    <lineage>
        <taxon>Eukaryota</taxon>
        <taxon>Fungi</taxon>
        <taxon>Dikarya</taxon>
        <taxon>Ascomycota</taxon>
        <taxon>Pezizomycotina</taxon>
        <taxon>Eurotiomycetes</taxon>
        <taxon>Eurotiomycetidae</taxon>
        <taxon>Eurotiales</taxon>
        <taxon>Aspergillaceae</taxon>
        <taxon>Aspergillus</taxon>
        <taxon>Aspergillus subgen. Fumigati</taxon>
    </lineage>
</organism>
<dbReference type="GeneID" id="38125564"/>
<evidence type="ECO:0000313" key="3">
    <source>
        <dbReference type="Proteomes" id="UP000215305"/>
    </source>
</evidence>
<evidence type="ECO:0000313" key="2">
    <source>
        <dbReference type="EMBL" id="RHZ45350.1"/>
    </source>
</evidence>
<reference evidence="2" key="1">
    <citation type="submission" date="2018-08" db="EMBL/GenBank/DDBJ databases">
        <title>Draft genome sequence of azole-resistant Aspergillus thermomutatus (Neosartorya pseudofischeri) strain HMR AF 39, isolated from a human nasal aspirate.</title>
        <authorList>
            <person name="Parent-Michaud M."/>
            <person name="Dufresne P.J."/>
            <person name="Fournier E."/>
            <person name="Martineau C."/>
            <person name="Moreira S."/>
            <person name="Perkins V."/>
            <person name="De Repentigny L."/>
            <person name="Dufresne S.F."/>
        </authorList>
    </citation>
    <scope>NUCLEOTIDE SEQUENCE [LARGE SCALE GENOMIC DNA]</scope>
    <source>
        <strain evidence="2">HMR AF 39</strain>
    </source>
</reference>
<sequence length="184" mass="20539">MKDQHTAGPAEIEQNNIHRPLSHTTTVSSSNSSRSDNAAETPRQSSHKRSFPSGARLFRSRSKSPAAIETELRVNRTRRSTYDSCEDTIPRSVPTSRDSIPRRSTSPTAMSPIETTSPTSAGPHKRDSGSYSSHSRKSGDDYRRYSGTVNHYGRHSNDWLFGGFSLRDTVREGVDRLRHHGKES</sequence>
<comment type="caution">
    <text evidence="2">The sequence shown here is derived from an EMBL/GenBank/DDBJ whole genome shotgun (WGS) entry which is preliminary data.</text>
</comment>
<dbReference type="VEuPathDB" id="FungiDB:CDV56_103590"/>
<name>A0A397GB74_ASPTH</name>
<dbReference type="Proteomes" id="UP000215305">
    <property type="component" value="Unassembled WGS sequence"/>
</dbReference>
<feature type="compositionally biased region" description="Low complexity" evidence="1">
    <location>
        <begin position="22"/>
        <end position="35"/>
    </location>
</feature>
<dbReference type="OrthoDB" id="5089392at2759"/>
<accession>A0A397GB74</accession>
<dbReference type="EMBL" id="NKHU02000289">
    <property type="protein sequence ID" value="RHZ45350.1"/>
    <property type="molecule type" value="Genomic_DNA"/>
</dbReference>
<feature type="compositionally biased region" description="Polar residues" evidence="1">
    <location>
        <begin position="93"/>
        <end position="120"/>
    </location>
</feature>
<gene>
    <name evidence="2" type="ORF">CDV56_103590</name>
</gene>